<comment type="subcellular location">
    <subcellularLocation>
        <location evidence="1">Cell membrane</location>
        <topology evidence="1">Multi-pass membrane protein</topology>
    </subcellularLocation>
</comment>
<evidence type="ECO:0000256" key="7">
    <source>
        <dbReference type="SAM" id="Phobius"/>
    </source>
</evidence>
<evidence type="ECO:0000313" key="10">
    <source>
        <dbReference type="Proteomes" id="UP000494365"/>
    </source>
</evidence>
<evidence type="ECO:0000256" key="2">
    <source>
        <dbReference type="ARBA" id="ARBA00022475"/>
    </source>
</evidence>
<keyword evidence="3 7" id="KW-0812">Transmembrane</keyword>
<evidence type="ECO:0000256" key="4">
    <source>
        <dbReference type="ARBA" id="ARBA00022989"/>
    </source>
</evidence>
<evidence type="ECO:0000259" key="8">
    <source>
        <dbReference type="Pfam" id="PF13515"/>
    </source>
</evidence>
<feature type="transmembrane region" description="Helical" evidence="7">
    <location>
        <begin position="73"/>
        <end position="93"/>
    </location>
</feature>
<feature type="transmembrane region" description="Helical" evidence="7">
    <location>
        <begin position="30"/>
        <end position="61"/>
    </location>
</feature>
<organism evidence="9 10">
    <name type="scientific">Paraburkholderia ultramafica</name>
    <dbReference type="NCBI Taxonomy" id="1544867"/>
    <lineage>
        <taxon>Bacteria</taxon>
        <taxon>Pseudomonadati</taxon>
        <taxon>Pseudomonadota</taxon>
        <taxon>Betaproteobacteria</taxon>
        <taxon>Burkholderiales</taxon>
        <taxon>Burkholderiaceae</taxon>
        <taxon>Paraburkholderia</taxon>
    </lineage>
</organism>
<dbReference type="PANTHER" id="PTHR30509">
    <property type="entry name" value="P-HYDROXYBENZOIC ACID EFFLUX PUMP SUBUNIT-RELATED"/>
    <property type="match status" value="1"/>
</dbReference>
<evidence type="ECO:0000256" key="6">
    <source>
        <dbReference type="ARBA" id="ARBA00043993"/>
    </source>
</evidence>
<evidence type="ECO:0000313" key="9">
    <source>
        <dbReference type="EMBL" id="CAB3779457.1"/>
    </source>
</evidence>
<keyword evidence="5 7" id="KW-0472">Membrane</keyword>
<evidence type="ECO:0000256" key="5">
    <source>
        <dbReference type="ARBA" id="ARBA00023136"/>
    </source>
</evidence>
<dbReference type="PANTHER" id="PTHR30509:SF9">
    <property type="entry name" value="MULTIDRUG RESISTANCE PROTEIN MDTO"/>
    <property type="match status" value="1"/>
</dbReference>
<dbReference type="GO" id="GO:0005886">
    <property type="term" value="C:plasma membrane"/>
    <property type="evidence" value="ECO:0007669"/>
    <property type="project" value="UniProtKB-SubCell"/>
</dbReference>
<feature type="transmembrane region" description="Helical" evidence="7">
    <location>
        <begin position="503"/>
        <end position="528"/>
    </location>
</feature>
<feature type="transmembrane region" description="Helical" evidence="7">
    <location>
        <begin position="478"/>
        <end position="497"/>
    </location>
</feature>
<feature type="domain" description="Integral membrane bound transporter" evidence="8">
    <location>
        <begin position="397"/>
        <end position="523"/>
    </location>
</feature>
<dbReference type="EMBL" id="CADIKK010000003">
    <property type="protein sequence ID" value="CAB3779457.1"/>
    <property type="molecule type" value="Genomic_DNA"/>
</dbReference>
<keyword evidence="4 7" id="KW-1133">Transmembrane helix</keyword>
<evidence type="ECO:0000256" key="3">
    <source>
        <dbReference type="ARBA" id="ARBA00022692"/>
    </source>
</evidence>
<feature type="transmembrane region" description="Helical" evidence="7">
    <location>
        <begin position="440"/>
        <end position="466"/>
    </location>
</feature>
<name>A0A6S7B6R2_9BURK</name>
<proteinExistence type="inferred from homology"/>
<dbReference type="InterPro" id="IPR049453">
    <property type="entry name" value="Memb_transporter_dom"/>
</dbReference>
<comment type="similarity">
    <text evidence="6">Belongs to the YccS/YhfK family.</text>
</comment>
<keyword evidence="10" id="KW-1185">Reference proteome</keyword>
<dbReference type="Pfam" id="PF13515">
    <property type="entry name" value="FUSC_2"/>
    <property type="match status" value="1"/>
</dbReference>
<feature type="transmembrane region" description="Helical" evidence="7">
    <location>
        <begin position="125"/>
        <end position="143"/>
    </location>
</feature>
<accession>A0A6S7B6R2</accession>
<gene>
    <name evidence="9" type="ORF">LMG28614_00845</name>
</gene>
<feature type="transmembrane region" description="Helical" evidence="7">
    <location>
        <begin position="149"/>
        <end position="168"/>
    </location>
</feature>
<sequence length="720" mass="75216">MNGVAVCRDGMARLLSHGRHRLPLSEAFKAGLICAAPAMLAAVLHAPLLCWSAIAAFWTCLADDSADTASSRACNGVLFGVLGALASGCAIALAPAPWLAIPLTGFVVYAGGMARAGGAAAGLRGLLAATACAVAASLPVHRWPAPLEFAAGFLGGSLWAVACMVGLWQYSHADRVRRATFAYLHAMSSFICALSEVSRGDARSEGTGRAALRTRLDAMKRIVDGAPADARAAAGAWPVNGERSVALLAGLDSLLAGYRPQGSAARRLLAPALSGLAGLIDAYADATLRGPSANTAVERLRNRLLADVRYALIRANGTALDEEERAWLHSCKTLVMAITSLAGEQIAAGNPDPPARRATAMTLLETAGRSIQSAIGEIRTGGLVSRYALRLSMAAMIAAALARFANVQQGYWLVLTTMFVVQPTVSQTVKVSGLRVCGTVLGAIVASIVALVFHNPVLLALAIVPLATGTFAARAVSYVSYILFLTPHFILVAYLGAPAGSPWLLAALRIGNSLAGAIVAVVVSVIAWPEWERRKLASVSSRAIASASAYLDAVCNFVSVGEIAPGALAAARRNACVAIDELHALAAAMRLEMFSSGHRIACARDLAWHLRRLVGVASPLECLAGAMSDTDRQRLAALGSSCLSLLDGADHEHDFKGNASSVKALTPSLFVRIIEREALASAADIGHMRWTAMKAGAYALAWSCRLKKRNQQSGPRDRSI</sequence>
<dbReference type="AlphaFoldDB" id="A0A6S7B6R2"/>
<reference evidence="9 10" key="1">
    <citation type="submission" date="2020-04" db="EMBL/GenBank/DDBJ databases">
        <authorList>
            <person name="De Canck E."/>
        </authorList>
    </citation>
    <scope>NUCLEOTIDE SEQUENCE [LARGE SCALE GENOMIC DNA]</scope>
    <source>
        <strain evidence="9 10">LMG 28614</strain>
    </source>
</reference>
<protein>
    <recommendedName>
        <fullName evidence="8">Integral membrane bound transporter domain-containing protein</fullName>
    </recommendedName>
</protein>
<evidence type="ECO:0000256" key="1">
    <source>
        <dbReference type="ARBA" id="ARBA00004651"/>
    </source>
</evidence>
<dbReference type="Proteomes" id="UP000494365">
    <property type="component" value="Unassembled WGS sequence"/>
</dbReference>
<keyword evidence="2" id="KW-1003">Cell membrane</keyword>